<dbReference type="GO" id="GO:0043531">
    <property type="term" value="F:ADP binding"/>
    <property type="evidence" value="ECO:0007669"/>
    <property type="project" value="InterPro"/>
</dbReference>
<dbReference type="SUPFAM" id="SSF52540">
    <property type="entry name" value="P-loop containing nucleoside triphosphate hydrolases"/>
    <property type="match status" value="1"/>
</dbReference>
<dbReference type="InterPro" id="IPR044974">
    <property type="entry name" value="Disease_R_plants"/>
</dbReference>
<feature type="domain" description="NB-ARC" evidence="3">
    <location>
        <begin position="50"/>
        <end position="114"/>
    </location>
</feature>
<evidence type="ECO:0000313" key="6">
    <source>
        <dbReference type="Proteomes" id="UP000436088"/>
    </source>
</evidence>
<evidence type="ECO:0000256" key="2">
    <source>
        <dbReference type="ARBA" id="ARBA00022821"/>
    </source>
</evidence>
<keyword evidence="1" id="KW-0677">Repeat</keyword>
<evidence type="ECO:0000313" key="5">
    <source>
        <dbReference type="EMBL" id="KAE8682093.1"/>
    </source>
</evidence>
<dbReference type="InterPro" id="IPR002182">
    <property type="entry name" value="NB-ARC"/>
</dbReference>
<gene>
    <name evidence="5" type="ORF">F3Y22_tig00111275pilonHSYRG00003</name>
</gene>
<dbReference type="Pfam" id="PF23559">
    <property type="entry name" value="WHD_DRP"/>
    <property type="match status" value="1"/>
</dbReference>
<dbReference type="PANTHER" id="PTHR23155">
    <property type="entry name" value="DISEASE RESISTANCE PROTEIN RP"/>
    <property type="match status" value="1"/>
</dbReference>
<keyword evidence="6" id="KW-1185">Reference proteome</keyword>
<feature type="domain" description="Disease resistance protein winged helix" evidence="4">
    <location>
        <begin position="175"/>
        <end position="245"/>
    </location>
</feature>
<protein>
    <submittedName>
        <fullName evidence="5">Uncharacterized protein</fullName>
    </submittedName>
</protein>
<dbReference type="AlphaFoldDB" id="A0A6A2YRU8"/>
<dbReference type="Gene3D" id="1.10.10.10">
    <property type="entry name" value="Winged helix-like DNA-binding domain superfamily/Winged helix DNA-binding domain"/>
    <property type="match status" value="1"/>
</dbReference>
<reference evidence="5" key="1">
    <citation type="submission" date="2019-09" db="EMBL/GenBank/DDBJ databases">
        <title>Draft genome information of white flower Hibiscus syriacus.</title>
        <authorList>
            <person name="Kim Y.-M."/>
        </authorList>
    </citation>
    <scope>NUCLEOTIDE SEQUENCE [LARGE SCALE GENOMIC DNA]</scope>
    <source>
        <strain evidence="5">YM2019G1</strain>
    </source>
</reference>
<comment type="caution">
    <text evidence="5">The sequence shown here is derived from an EMBL/GenBank/DDBJ whole genome shotgun (WGS) entry which is preliminary data.</text>
</comment>
<dbReference type="InterPro" id="IPR036388">
    <property type="entry name" value="WH-like_DNA-bd_sf"/>
</dbReference>
<evidence type="ECO:0000256" key="1">
    <source>
        <dbReference type="ARBA" id="ARBA00022737"/>
    </source>
</evidence>
<proteinExistence type="predicted"/>
<dbReference type="GO" id="GO:0098542">
    <property type="term" value="P:defense response to other organism"/>
    <property type="evidence" value="ECO:0007669"/>
    <property type="project" value="TreeGrafter"/>
</dbReference>
<dbReference type="Proteomes" id="UP000436088">
    <property type="component" value="Unassembled WGS sequence"/>
</dbReference>
<dbReference type="PANTHER" id="PTHR23155:SF1185">
    <property type="entry name" value="DISEASE RESISTANCE RPP8-LIKE PROTEIN 3-RELATED"/>
    <property type="match status" value="1"/>
</dbReference>
<evidence type="ECO:0000259" key="4">
    <source>
        <dbReference type="Pfam" id="PF23559"/>
    </source>
</evidence>
<sequence length="469" mass="53687">MDERGSSSSNERQEARRPYHCIIDGVVGLDDDIKNIVSLVVDETSFQGRVCGMGGLGKTTLAKKIYWHNRVIRHFDSLAWVYVSQQFQKRAVWEDILTSLTSINERGSKDSDEDLVFRLQGIAGASSCSPLETNRLFHMQTGEASWLPSRRHGDGILGIPGTQYMNGKWCLKMSKDDEIEAERLIQLWVAEGFVSSEEIEGKMMEDVAEGWLVELVERCMVQVGERDPIGKIKTCRMHDLTRDLCLSWRGRIILPASLAIPPFLQLAELLHINPLPLGAFNKADSDCNSLLRVYLCHEDEGSWTSSLNNSKLLRVLEFQVSDSDRDPFKYDAIGWGADIYVPDVIWKLEQLRYLYLPDARQINKTKFRYFQANNSEKVGEVWGFDIEDFEEYLDKNLPIITSKHLRFLSMTGERIHLKLVAHLISSCVNLCELVLIGWMDKLPEYHHFPSNITVIRLDSSRLKEDPMPM</sequence>
<accession>A0A6A2YRU8</accession>
<dbReference type="Gene3D" id="3.40.50.300">
    <property type="entry name" value="P-loop containing nucleotide triphosphate hydrolases"/>
    <property type="match status" value="1"/>
</dbReference>
<dbReference type="Pfam" id="PF00931">
    <property type="entry name" value="NB-ARC"/>
    <property type="match status" value="1"/>
</dbReference>
<dbReference type="InterPro" id="IPR058922">
    <property type="entry name" value="WHD_DRP"/>
</dbReference>
<organism evidence="5 6">
    <name type="scientific">Hibiscus syriacus</name>
    <name type="common">Rose of Sharon</name>
    <dbReference type="NCBI Taxonomy" id="106335"/>
    <lineage>
        <taxon>Eukaryota</taxon>
        <taxon>Viridiplantae</taxon>
        <taxon>Streptophyta</taxon>
        <taxon>Embryophyta</taxon>
        <taxon>Tracheophyta</taxon>
        <taxon>Spermatophyta</taxon>
        <taxon>Magnoliopsida</taxon>
        <taxon>eudicotyledons</taxon>
        <taxon>Gunneridae</taxon>
        <taxon>Pentapetalae</taxon>
        <taxon>rosids</taxon>
        <taxon>malvids</taxon>
        <taxon>Malvales</taxon>
        <taxon>Malvaceae</taxon>
        <taxon>Malvoideae</taxon>
        <taxon>Hibiscus</taxon>
    </lineage>
</organism>
<dbReference type="EMBL" id="VEPZ02001291">
    <property type="protein sequence ID" value="KAE8682093.1"/>
    <property type="molecule type" value="Genomic_DNA"/>
</dbReference>
<name>A0A6A2YRU8_HIBSY</name>
<keyword evidence="2" id="KW-0611">Plant defense</keyword>
<evidence type="ECO:0000259" key="3">
    <source>
        <dbReference type="Pfam" id="PF00931"/>
    </source>
</evidence>
<dbReference type="InterPro" id="IPR027417">
    <property type="entry name" value="P-loop_NTPase"/>
</dbReference>